<feature type="compositionally biased region" description="Acidic residues" evidence="4">
    <location>
        <begin position="964"/>
        <end position="976"/>
    </location>
</feature>
<protein>
    <recommendedName>
        <fullName evidence="5">PDZ domain-containing protein</fullName>
    </recommendedName>
</protein>
<dbReference type="SUPFAM" id="SSF50156">
    <property type="entry name" value="PDZ domain-like"/>
    <property type="match status" value="1"/>
</dbReference>
<dbReference type="SMART" id="SM00735">
    <property type="entry name" value="ZM"/>
    <property type="match status" value="1"/>
</dbReference>
<dbReference type="GO" id="GO:0051371">
    <property type="term" value="F:muscle alpha-actinin binding"/>
    <property type="evidence" value="ECO:0007669"/>
    <property type="project" value="TreeGrafter"/>
</dbReference>
<feature type="region of interest" description="Disordered" evidence="4">
    <location>
        <begin position="794"/>
        <end position="924"/>
    </location>
</feature>
<gene>
    <name evidence="6" type="ORF">FSP39_008954</name>
</gene>
<keyword evidence="3" id="KW-0440">LIM domain</keyword>
<name>A0AA89BWL2_PINIB</name>
<comment type="caution">
    <text evidence="6">The sequence shown here is derived from an EMBL/GenBank/DDBJ whole genome shotgun (WGS) entry which is preliminary data.</text>
</comment>
<feature type="region of interest" description="Disordered" evidence="4">
    <location>
        <begin position="504"/>
        <end position="664"/>
    </location>
</feature>
<feature type="compositionally biased region" description="Low complexity" evidence="4">
    <location>
        <begin position="532"/>
        <end position="545"/>
    </location>
</feature>
<dbReference type="PROSITE" id="PS50106">
    <property type="entry name" value="PDZ"/>
    <property type="match status" value="1"/>
</dbReference>
<feature type="compositionally biased region" description="Pro residues" evidence="4">
    <location>
        <begin position="602"/>
        <end position="627"/>
    </location>
</feature>
<dbReference type="GO" id="GO:0005912">
    <property type="term" value="C:adherens junction"/>
    <property type="evidence" value="ECO:0007669"/>
    <property type="project" value="TreeGrafter"/>
</dbReference>
<dbReference type="Proteomes" id="UP001186944">
    <property type="component" value="Unassembled WGS sequence"/>
</dbReference>
<dbReference type="PANTHER" id="PTHR24214:SF38">
    <property type="entry name" value="PDZ AND LIM DOMAIN PROTEIN ZASP-RELATED"/>
    <property type="match status" value="1"/>
</dbReference>
<proteinExistence type="predicted"/>
<dbReference type="AlphaFoldDB" id="A0AA89BWL2"/>
<dbReference type="InterPro" id="IPR031847">
    <property type="entry name" value="PDLI1-4/Zasp-like_mid"/>
</dbReference>
<dbReference type="Pfam" id="PF15936">
    <property type="entry name" value="DUF4749"/>
    <property type="match status" value="1"/>
</dbReference>
<keyword evidence="3" id="KW-0479">Metal-binding</keyword>
<dbReference type="InterPro" id="IPR050604">
    <property type="entry name" value="PDZ-LIM_domain"/>
</dbReference>
<feature type="compositionally biased region" description="Low complexity" evidence="4">
    <location>
        <begin position="208"/>
        <end position="220"/>
    </location>
</feature>
<feature type="region of interest" description="Disordered" evidence="4">
    <location>
        <begin position="695"/>
        <end position="740"/>
    </location>
</feature>
<evidence type="ECO:0000256" key="2">
    <source>
        <dbReference type="ARBA" id="ARBA00022490"/>
    </source>
</evidence>
<feature type="region of interest" description="Disordered" evidence="4">
    <location>
        <begin position="947"/>
        <end position="984"/>
    </location>
</feature>
<organism evidence="6 7">
    <name type="scientific">Pinctada imbricata</name>
    <name type="common">Atlantic pearl-oyster</name>
    <name type="synonym">Pinctada martensii</name>
    <dbReference type="NCBI Taxonomy" id="66713"/>
    <lineage>
        <taxon>Eukaryota</taxon>
        <taxon>Metazoa</taxon>
        <taxon>Spiralia</taxon>
        <taxon>Lophotrochozoa</taxon>
        <taxon>Mollusca</taxon>
        <taxon>Bivalvia</taxon>
        <taxon>Autobranchia</taxon>
        <taxon>Pteriomorphia</taxon>
        <taxon>Pterioida</taxon>
        <taxon>Pterioidea</taxon>
        <taxon>Pteriidae</taxon>
        <taxon>Pinctada</taxon>
    </lineage>
</organism>
<feature type="compositionally biased region" description="Polar residues" evidence="4">
    <location>
        <begin position="562"/>
        <end position="575"/>
    </location>
</feature>
<dbReference type="Pfam" id="PF00595">
    <property type="entry name" value="PDZ"/>
    <property type="match status" value="1"/>
</dbReference>
<evidence type="ECO:0000256" key="4">
    <source>
        <dbReference type="SAM" id="MobiDB-lite"/>
    </source>
</evidence>
<dbReference type="SMART" id="SM00228">
    <property type="entry name" value="PDZ"/>
    <property type="match status" value="1"/>
</dbReference>
<evidence type="ECO:0000259" key="5">
    <source>
        <dbReference type="PROSITE" id="PS50106"/>
    </source>
</evidence>
<sequence length="1061" mass="117771">MEILWLQRPHEHVPWGFRLQGGREFGQPLAVQRVTPGSVASGSLTTGDVILKIGSTNVTNCTHSEGQDLIRNAGNTIQLTIKKVPRVAASCPVSPTSLTQDAFSFTTPSSPVSHRSFTPINDGLSYYSPLRSMYSDQAYDPRQFQSLPRHATAAGNIYHSPNYSDSYDPNSFSRHDGNAAHYGRGSYTMPKPTPYRPSGGNVPSHFRSASSDSSGYQTSSYDPSPTTFDSPLSPGAPPARAVSSVKIPSPGNQFTYGPGPGIPPPSYQSSIQDREVPFNSGHLYQRQTSSGSNRGETLNENGIYPTKYGVHDNQVSNAYGQHSYGSPRVQRQTSKEADNIGFSPYNRSTSHEYQSPNYSFRSEDNVAPPSGFRRTSTDYERYGSNTRDVPININTSGYSRTPGFDDNSTPRRYQPPEEIVQSPPPKITYQRQTSSGTLPKYESTISSPPPGHHPEQAESTKPQPPVRLQSFERQAALENQRKASSTGINSIEDILSPFEKFKTSSYYNDEFYKRPDPRHDYNSGITTDNTESPKPYQSPSYSSSSDFNRQYQSPDHKDSKYNDNQLRQTTRYTDQQQEDYRGDNNQQQQQQQPEMMSHNRIVPPPPPPPVTPPPPPPPPPPAPPLPGTPGFSPPRRQTYKSAERTPGDGMPVPPRQNESNKMPDAILNTMLKQQGSGQPKPFAYISGGIDLSEFKKKKNRAPPPVMPKSYRGPDLGNAEDYSAPVVSHPAPAQRGTGTGVYKHAQYNSPIQVYSQQNAEDAFRIQSGGAVTGVTGYPEKPPKDIQQSEVYKMIQESESQGKPVAHYPQDNGQESPRFLRRQNSGMSFRVLQWLTDTEPEHTDDLQAYEEQSKPKAPRQPRDPLLRHNSFDDEMRFSGLHKKSDIPSKAFQMLNKMSVNDQEPMPPNTRVENNEDEEEESRVGKYEQASIRYTGKHIPSPSFRVLQRFANESEAAAPPLKQATNESDDYLDDTDDGLPDTLSDDAVTDRRYMGGHIPSRVFKALQMSIGDDVSEPARPVKKEPVSAPAPATPPQRPKITIITRSKAVNAAPEPPEDCPSTDF</sequence>
<accession>A0AA89BWL2</accession>
<dbReference type="CDD" id="cd23068">
    <property type="entry name" value="PDZ_ZASP52-like"/>
    <property type="match status" value="1"/>
</dbReference>
<feature type="compositionally biased region" description="Polar residues" evidence="4">
    <location>
        <begin position="383"/>
        <end position="399"/>
    </location>
</feature>
<dbReference type="GO" id="GO:0030036">
    <property type="term" value="P:actin cytoskeleton organization"/>
    <property type="evidence" value="ECO:0007669"/>
    <property type="project" value="TreeGrafter"/>
</dbReference>
<feature type="domain" description="PDZ" evidence="5">
    <location>
        <begin position="3"/>
        <end position="85"/>
    </location>
</feature>
<feature type="region of interest" description="Disordered" evidence="4">
    <location>
        <begin position="1010"/>
        <end position="1039"/>
    </location>
</feature>
<feature type="compositionally biased region" description="Basic and acidic residues" evidence="4">
    <location>
        <begin position="858"/>
        <end position="884"/>
    </location>
</feature>
<feature type="compositionally biased region" description="Polar residues" evidence="4">
    <location>
        <begin position="345"/>
        <end position="360"/>
    </location>
</feature>
<dbReference type="EMBL" id="VSWD01000010">
    <property type="protein sequence ID" value="KAK3090073.1"/>
    <property type="molecule type" value="Genomic_DNA"/>
</dbReference>
<keyword evidence="7" id="KW-1185">Reference proteome</keyword>
<feature type="region of interest" description="Disordered" evidence="4">
    <location>
        <begin position="165"/>
        <end position="464"/>
    </location>
</feature>
<evidence type="ECO:0000313" key="7">
    <source>
        <dbReference type="Proteomes" id="UP001186944"/>
    </source>
</evidence>
<keyword evidence="3" id="KW-0862">Zinc</keyword>
<dbReference type="InterPro" id="IPR001478">
    <property type="entry name" value="PDZ"/>
</dbReference>
<evidence type="ECO:0000256" key="1">
    <source>
        <dbReference type="ARBA" id="ARBA00004496"/>
    </source>
</evidence>
<feature type="compositionally biased region" description="Basic and acidic residues" evidence="4">
    <location>
        <begin position="510"/>
        <end position="521"/>
    </location>
</feature>
<dbReference type="GO" id="GO:0061061">
    <property type="term" value="P:muscle structure development"/>
    <property type="evidence" value="ECO:0007669"/>
    <property type="project" value="TreeGrafter"/>
</dbReference>
<dbReference type="GO" id="GO:0001725">
    <property type="term" value="C:stress fiber"/>
    <property type="evidence" value="ECO:0007669"/>
    <property type="project" value="TreeGrafter"/>
</dbReference>
<evidence type="ECO:0000256" key="3">
    <source>
        <dbReference type="ARBA" id="ARBA00023038"/>
    </source>
</evidence>
<dbReference type="FunFam" id="2.30.42.10:FF:000055">
    <property type="entry name" value="PDZ and LIM domain protein 3"/>
    <property type="match status" value="1"/>
</dbReference>
<feature type="compositionally biased region" description="Polar residues" evidence="4">
    <location>
        <begin position="221"/>
        <end position="230"/>
    </location>
</feature>
<keyword evidence="2" id="KW-0963">Cytoplasm</keyword>
<reference evidence="6" key="1">
    <citation type="submission" date="2019-08" db="EMBL/GenBank/DDBJ databases">
        <title>The improved chromosome-level genome for the pearl oyster Pinctada fucata martensii using PacBio sequencing and Hi-C.</title>
        <authorList>
            <person name="Zheng Z."/>
        </authorList>
    </citation>
    <scope>NUCLEOTIDE SEQUENCE</scope>
    <source>
        <strain evidence="6">ZZ-2019</strain>
        <tissue evidence="6">Adductor muscle</tissue>
    </source>
</reference>
<dbReference type="InterPro" id="IPR036034">
    <property type="entry name" value="PDZ_sf"/>
</dbReference>
<feature type="compositionally biased region" description="Polar residues" evidence="4">
    <location>
        <begin position="285"/>
        <end position="300"/>
    </location>
</feature>
<feature type="compositionally biased region" description="Polar residues" evidence="4">
    <location>
        <begin position="313"/>
        <end position="332"/>
    </location>
</feature>
<dbReference type="GO" id="GO:0031941">
    <property type="term" value="C:filamentous actin"/>
    <property type="evidence" value="ECO:0007669"/>
    <property type="project" value="TreeGrafter"/>
</dbReference>
<dbReference type="GO" id="GO:0030018">
    <property type="term" value="C:Z disc"/>
    <property type="evidence" value="ECO:0007669"/>
    <property type="project" value="TreeGrafter"/>
</dbReference>
<comment type="subcellular location">
    <subcellularLocation>
        <location evidence="1">Cytoplasm</location>
    </subcellularLocation>
</comment>
<dbReference type="Gene3D" id="2.30.42.10">
    <property type="match status" value="1"/>
</dbReference>
<dbReference type="PANTHER" id="PTHR24214">
    <property type="entry name" value="PDZ AND LIM DOMAIN PROTEIN ZASP"/>
    <property type="match status" value="1"/>
</dbReference>
<evidence type="ECO:0000313" key="6">
    <source>
        <dbReference type="EMBL" id="KAK3090073.1"/>
    </source>
</evidence>
<dbReference type="GO" id="GO:0003779">
    <property type="term" value="F:actin binding"/>
    <property type="evidence" value="ECO:0007669"/>
    <property type="project" value="TreeGrafter"/>
</dbReference>
<dbReference type="InterPro" id="IPR006643">
    <property type="entry name" value="Zasp-like_motif"/>
</dbReference>